<evidence type="ECO:0000256" key="6">
    <source>
        <dbReference type="ARBA" id="ARBA00022833"/>
    </source>
</evidence>
<comment type="cofactor">
    <cofactor evidence="12">
        <name>Ca(2+)</name>
        <dbReference type="ChEBI" id="CHEBI:29108"/>
    </cofactor>
    <text evidence="12">Binds 1 Ca(2+) cation per subunit. Seen in 1 crystal structure, it is not clear if it is physiologically important.</text>
</comment>
<feature type="binding site" evidence="9 11">
    <location>
        <begin position="358"/>
        <end position="362"/>
    </location>
    <ligand>
        <name>substrate</name>
    </ligand>
</feature>
<reference evidence="14 15" key="1">
    <citation type="submission" date="2014-07" db="EMBL/GenBank/DDBJ databases">
        <title>Draft Genome Sequence of Gephyronic Acid Producer, Cystobacter violaceus Strain Cb vi76.</title>
        <authorList>
            <person name="Stevens D.C."/>
            <person name="Young J."/>
            <person name="Carmichael R."/>
            <person name="Tan J."/>
            <person name="Taylor R.E."/>
        </authorList>
    </citation>
    <scope>NUCLEOTIDE SEQUENCE [LARGE SCALE GENOMIC DNA]</scope>
    <source>
        <strain evidence="14 15">Cb vi76</strain>
    </source>
</reference>
<dbReference type="PANTHER" id="PTHR43694:SF1">
    <property type="entry name" value="RIBONUCLEASE J"/>
    <property type="match status" value="1"/>
</dbReference>
<dbReference type="InterPro" id="IPR011108">
    <property type="entry name" value="RMMBL"/>
</dbReference>
<dbReference type="Pfam" id="PF12706">
    <property type="entry name" value="Lactamase_B_2"/>
    <property type="match status" value="1"/>
</dbReference>
<comment type="similarity">
    <text evidence="9">Belongs to the metallo-beta-lactamase superfamily. RNA-metabolizing metallo-beta-lactamase-like family. Bacterial RNase J subfamily.</text>
</comment>
<dbReference type="Pfam" id="PF22505">
    <property type="entry name" value="RNase_J_b_CASP"/>
    <property type="match status" value="1"/>
</dbReference>
<dbReference type="EC" id="3.1.-.-" evidence="9"/>
<keyword evidence="6 12" id="KW-0862">Zinc</keyword>
<feature type="binding site" evidence="12">
    <location>
        <position position="156"/>
    </location>
    <ligand>
        <name>Zn(2+)</name>
        <dbReference type="ChEBI" id="CHEBI:29105"/>
        <label>1</label>
        <note>catalytic</note>
    </ligand>
</feature>
<evidence type="ECO:0000256" key="9">
    <source>
        <dbReference type="HAMAP-Rule" id="MF_01491"/>
    </source>
</evidence>
<feature type="binding site" evidence="12">
    <location>
        <position position="69"/>
    </location>
    <ligand>
        <name>Zn(2+)</name>
        <dbReference type="ChEBI" id="CHEBI:29105"/>
        <label>1</label>
        <note>catalytic</note>
    </ligand>
</feature>
<comment type="function">
    <text evidence="9">An RNase that has 5'-3' exonuclease and possibly endonuclease activity. Involved in maturation of rRNA and in some organisms also mRNA maturation and/or decay.</text>
</comment>
<keyword evidence="8 9" id="KW-0694">RNA-binding</keyword>
<comment type="cofactor">
    <cofactor evidence="12">
        <name>Zn(2+)</name>
        <dbReference type="ChEBI" id="CHEBI:29105"/>
    </cofactor>
    <text evidence="12">Binds 2 Zn(2+) ions per subunit. It is not clear if Zn(2+) or Mg(2+) is physiologically important.</text>
</comment>
<dbReference type="NCBIfam" id="TIGR00649">
    <property type="entry name" value="MG423"/>
    <property type="match status" value="1"/>
</dbReference>
<dbReference type="GO" id="GO:0005737">
    <property type="term" value="C:cytoplasm"/>
    <property type="evidence" value="ECO:0007669"/>
    <property type="project" value="UniProtKB-SubCell"/>
</dbReference>
<keyword evidence="4 9" id="KW-0255">Endonuclease</keyword>
<keyword evidence="9" id="KW-0698">rRNA processing</keyword>
<feature type="active site" description="Proton donor" evidence="10">
    <location>
        <position position="188"/>
    </location>
</feature>
<dbReference type="PIRSF" id="PIRSF004803">
    <property type="entry name" value="RnjA"/>
    <property type="match status" value="1"/>
</dbReference>
<dbReference type="Gene3D" id="3.40.50.10710">
    <property type="entry name" value="Metallo-hydrolase/oxidoreductase"/>
    <property type="match status" value="1"/>
</dbReference>
<feature type="binding site" evidence="12">
    <location>
        <position position="67"/>
    </location>
    <ligand>
        <name>Zn(2+)</name>
        <dbReference type="ChEBI" id="CHEBI:29105"/>
        <label>1</label>
        <note>catalytic</note>
    </ligand>
</feature>
<evidence type="ECO:0000256" key="5">
    <source>
        <dbReference type="ARBA" id="ARBA00022801"/>
    </source>
</evidence>
<proteinExistence type="inferred from homology"/>
<name>A0A084SWF8_9BACT</name>
<feature type="binding site" evidence="12">
    <location>
        <position position="437"/>
    </location>
    <ligand>
        <name>Ca(2+)</name>
        <dbReference type="ChEBI" id="CHEBI:29108"/>
    </ligand>
</feature>
<evidence type="ECO:0000256" key="11">
    <source>
        <dbReference type="PIRSR" id="PIRSR004803-2"/>
    </source>
</evidence>
<evidence type="ECO:0000259" key="13">
    <source>
        <dbReference type="SMART" id="SM00849"/>
    </source>
</evidence>
<keyword evidence="7 9" id="KW-0269">Exonuclease</keyword>
<keyword evidence="5 9" id="KW-0378">Hydrolase</keyword>
<evidence type="ECO:0000313" key="14">
    <source>
        <dbReference type="EMBL" id="KFA92793.1"/>
    </source>
</evidence>
<dbReference type="GO" id="GO:0006364">
    <property type="term" value="P:rRNA processing"/>
    <property type="evidence" value="ECO:0007669"/>
    <property type="project" value="UniProtKB-UniRule"/>
</dbReference>
<feature type="binding site" evidence="12">
    <location>
        <position position="71"/>
    </location>
    <ligand>
        <name>Zn(2+)</name>
        <dbReference type="ChEBI" id="CHEBI:29105"/>
        <label>1</label>
        <note>catalytic</note>
    </ligand>
</feature>
<dbReference type="RefSeq" id="WP_043394133.1">
    <property type="nucleotide sequence ID" value="NZ_JPMI01000079.1"/>
</dbReference>
<dbReference type="InterPro" id="IPR001279">
    <property type="entry name" value="Metallo-B-lactamas"/>
</dbReference>
<dbReference type="InterPro" id="IPR041636">
    <property type="entry name" value="RNase_J_C"/>
</dbReference>
<feature type="binding site" evidence="12">
    <location>
        <position position="42"/>
    </location>
    <ligand>
        <name>Ca(2+)</name>
        <dbReference type="ChEBI" id="CHEBI:29108"/>
    </ligand>
</feature>
<feature type="domain" description="Metallo-beta-lactamase" evidence="13">
    <location>
        <begin position="14"/>
        <end position="208"/>
    </location>
</feature>
<evidence type="ECO:0000256" key="2">
    <source>
        <dbReference type="ARBA" id="ARBA00022722"/>
    </source>
</evidence>
<dbReference type="Proteomes" id="UP000028547">
    <property type="component" value="Unassembled WGS sequence"/>
</dbReference>
<dbReference type="InterPro" id="IPR004613">
    <property type="entry name" value="RNase_J"/>
</dbReference>
<dbReference type="GO" id="GO:0004534">
    <property type="term" value="F:5'-3' RNA exonuclease activity"/>
    <property type="evidence" value="ECO:0007669"/>
    <property type="project" value="UniProtKB-UniRule"/>
</dbReference>
<feature type="active site" description="Proton acceptor" evidence="10">
    <location>
        <position position="362"/>
    </location>
</feature>
<dbReference type="Gene3D" id="3.60.15.10">
    <property type="entry name" value="Ribonuclease Z/Hydroxyacylglutathione hydrolase-like"/>
    <property type="match status" value="1"/>
</dbReference>
<evidence type="ECO:0000313" key="15">
    <source>
        <dbReference type="Proteomes" id="UP000028547"/>
    </source>
</evidence>
<dbReference type="GO" id="GO:0004521">
    <property type="term" value="F:RNA endonuclease activity"/>
    <property type="evidence" value="ECO:0007669"/>
    <property type="project" value="UniProtKB-UniRule"/>
</dbReference>
<keyword evidence="1 9" id="KW-0963">Cytoplasm</keyword>
<dbReference type="Pfam" id="PF17770">
    <property type="entry name" value="RNase_J_C"/>
    <property type="match status" value="1"/>
</dbReference>
<dbReference type="InterPro" id="IPR036866">
    <property type="entry name" value="RibonucZ/Hydroxyglut_hydro"/>
</dbReference>
<dbReference type="SMART" id="SM00849">
    <property type="entry name" value="Lactamase_B"/>
    <property type="match status" value="1"/>
</dbReference>
<dbReference type="InterPro" id="IPR055132">
    <property type="entry name" value="RNase_J_b_CASP"/>
</dbReference>
<comment type="caution">
    <text evidence="14">The sequence shown here is derived from an EMBL/GenBank/DDBJ whole genome shotgun (WGS) entry which is preliminary data.</text>
</comment>
<dbReference type="SUPFAM" id="SSF56281">
    <property type="entry name" value="Metallo-hydrolase/oxidoreductase"/>
    <property type="match status" value="1"/>
</dbReference>
<keyword evidence="2 9" id="KW-0540">Nuclease</keyword>
<feature type="binding site" evidence="11">
    <location>
        <begin position="225"/>
        <end position="227"/>
    </location>
    <ligand>
        <name>substrate</name>
    </ligand>
</feature>
<evidence type="ECO:0000256" key="7">
    <source>
        <dbReference type="ARBA" id="ARBA00022839"/>
    </source>
</evidence>
<keyword evidence="3 12" id="KW-0479">Metal-binding</keyword>
<evidence type="ECO:0000256" key="8">
    <source>
        <dbReference type="ARBA" id="ARBA00022884"/>
    </source>
</evidence>
<dbReference type="GO" id="GO:0008270">
    <property type="term" value="F:zinc ion binding"/>
    <property type="evidence" value="ECO:0007669"/>
    <property type="project" value="InterPro"/>
</dbReference>
<sequence length="547" mass="60218">MLHVIPLGGLGEIGLNAMVIACRGEMLLIDCGLMFPPMGTLGVDIILPDFTYLRRNASLLKGILLTHGHEDHVGALPFLLNEVPVPVYGTRFTLGMVRHRLRELGVEADLREIEPRNPFPVGAHFKVEATRVTHTVPDAVGYVVHTPEGPLIHTGDFKLDPDPIDGLRTDLERWGELGDQGVLCLLSDSTNSERTHETGSEREVEQTFERLFRDVSGRIVVSMFASNLHRIHHVLDLARTLERKVVTMGRSMMRNIEMARELGFLPSVTDGLFVPLEDAARLPPERLLVLATGSQAEPRAGLSQLAAGDGPLRLGPGDLVVLSARAIPGNERAVSGLIDQLLWRGARVVYPDLEPGIHVSGHASQPQQRRVLDLVRPKNFVPIHGELHHLHRHLATAKESGLSPDQLLLAHDGDLLVFEEGRGRFSGSVQTGRIYQDRFGQGVVTPDILQERTRIAETGIIVAALVIERASLSVLAGPQLSGQGLNLDEQVLLPRVAEDARAFFLEMSQQLRGDDARVREELAKAVRRAFKLYTSKRPVVVPMVIKV</sequence>
<gene>
    <name evidence="9" type="primary">rnj</name>
    <name evidence="14" type="ORF">Q664_13110</name>
</gene>
<comment type="subcellular location">
    <subcellularLocation>
        <location evidence="9">Cytoplasm</location>
    </subcellularLocation>
</comment>
<feature type="binding site" evidence="12">
    <location>
        <position position="384"/>
    </location>
    <ligand>
        <name>Zn(2+)</name>
        <dbReference type="ChEBI" id="CHEBI:29105"/>
        <label>1</label>
        <note>catalytic</note>
    </ligand>
</feature>
<dbReference type="Gene3D" id="3.10.20.580">
    <property type="match status" value="1"/>
</dbReference>
<dbReference type="Pfam" id="PF07521">
    <property type="entry name" value="RMMBL"/>
    <property type="match status" value="1"/>
</dbReference>
<dbReference type="InterPro" id="IPR042173">
    <property type="entry name" value="RNase_J_2"/>
</dbReference>
<dbReference type="InterPro" id="IPR030854">
    <property type="entry name" value="RNase_J_bac"/>
</dbReference>
<feature type="binding site" evidence="12">
    <location>
        <position position="72"/>
    </location>
    <ligand>
        <name>Zn(2+)</name>
        <dbReference type="ChEBI" id="CHEBI:29105"/>
        <label>1</label>
        <note>catalytic</note>
    </ligand>
</feature>
<dbReference type="AlphaFoldDB" id="A0A084SWF8"/>
<evidence type="ECO:0000256" key="1">
    <source>
        <dbReference type="ARBA" id="ARBA00022490"/>
    </source>
</evidence>
<evidence type="ECO:0000256" key="3">
    <source>
        <dbReference type="ARBA" id="ARBA00022723"/>
    </source>
</evidence>
<organism evidence="14 15">
    <name type="scientific">Archangium violaceum Cb vi76</name>
    <dbReference type="NCBI Taxonomy" id="1406225"/>
    <lineage>
        <taxon>Bacteria</taxon>
        <taxon>Pseudomonadati</taxon>
        <taxon>Myxococcota</taxon>
        <taxon>Myxococcia</taxon>
        <taxon>Myxococcales</taxon>
        <taxon>Cystobacterineae</taxon>
        <taxon>Archangiaceae</taxon>
        <taxon>Archangium</taxon>
    </lineage>
</organism>
<dbReference type="CDD" id="cd07714">
    <property type="entry name" value="RNaseJ_MBL-fold"/>
    <property type="match status" value="1"/>
</dbReference>
<comment type="subunit">
    <text evidence="9">Homodimer, may be a subunit of the RNA degradosome.</text>
</comment>
<feature type="binding site" evidence="12">
    <location>
        <position position="134"/>
    </location>
    <ligand>
        <name>Zn(2+)</name>
        <dbReference type="ChEBI" id="CHEBI:29105"/>
        <label>1</label>
        <note>catalytic</note>
    </ligand>
</feature>
<dbReference type="PANTHER" id="PTHR43694">
    <property type="entry name" value="RIBONUCLEASE J"/>
    <property type="match status" value="1"/>
</dbReference>
<evidence type="ECO:0000256" key="4">
    <source>
        <dbReference type="ARBA" id="ARBA00022759"/>
    </source>
</evidence>
<evidence type="ECO:0000256" key="10">
    <source>
        <dbReference type="PIRSR" id="PIRSR004803-1"/>
    </source>
</evidence>
<accession>A0A084SWF8</accession>
<feature type="binding site" evidence="12">
    <location>
        <position position="44"/>
    </location>
    <ligand>
        <name>Ca(2+)</name>
        <dbReference type="ChEBI" id="CHEBI:29108"/>
    </ligand>
</feature>
<keyword evidence="12" id="KW-0106">Calcium</keyword>
<protein>
    <recommendedName>
        <fullName evidence="9">Ribonuclease J</fullName>
        <shortName evidence="9">RNase J</shortName>
        <ecNumber evidence="9">3.1.-.-</ecNumber>
    </recommendedName>
</protein>
<dbReference type="HAMAP" id="MF_01491">
    <property type="entry name" value="RNase_J_bact"/>
    <property type="match status" value="1"/>
</dbReference>
<dbReference type="EMBL" id="JPMI01000079">
    <property type="protein sequence ID" value="KFA92793.1"/>
    <property type="molecule type" value="Genomic_DNA"/>
</dbReference>
<dbReference type="GO" id="GO:0003723">
    <property type="term" value="F:RNA binding"/>
    <property type="evidence" value="ECO:0007669"/>
    <property type="project" value="UniProtKB-UniRule"/>
</dbReference>
<evidence type="ECO:0000256" key="12">
    <source>
        <dbReference type="PIRSR" id="PIRSR004803-3"/>
    </source>
</evidence>